<gene>
    <name evidence="1" type="ORF">EVAR_29192_1</name>
</gene>
<proteinExistence type="predicted"/>
<dbReference type="AlphaFoldDB" id="A0A4C1VB24"/>
<evidence type="ECO:0000313" key="2">
    <source>
        <dbReference type="Proteomes" id="UP000299102"/>
    </source>
</evidence>
<dbReference type="EMBL" id="BGZK01000313">
    <property type="protein sequence ID" value="GBP36061.1"/>
    <property type="molecule type" value="Genomic_DNA"/>
</dbReference>
<organism evidence="1 2">
    <name type="scientific">Eumeta variegata</name>
    <name type="common">Bagworm moth</name>
    <name type="synonym">Eumeta japonica</name>
    <dbReference type="NCBI Taxonomy" id="151549"/>
    <lineage>
        <taxon>Eukaryota</taxon>
        <taxon>Metazoa</taxon>
        <taxon>Ecdysozoa</taxon>
        <taxon>Arthropoda</taxon>
        <taxon>Hexapoda</taxon>
        <taxon>Insecta</taxon>
        <taxon>Pterygota</taxon>
        <taxon>Neoptera</taxon>
        <taxon>Endopterygota</taxon>
        <taxon>Lepidoptera</taxon>
        <taxon>Glossata</taxon>
        <taxon>Ditrysia</taxon>
        <taxon>Tineoidea</taxon>
        <taxon>Psychidae</taxon>
        <taxon>Oiketicinae</taxon>
        <taxon>Eumeta</taxon>
    </lineage>
</organism>
<name>A0A4C1VB24_EUMVA</name>
<accession>A0A4C1VB24</accession>
<protein>
    <submittedName>
        <fullName evidence="1">Uncharacterized protein</fullName>
    </submittedName>
</protein>
<comment type="caution">
    <text evidence="1">The sequence shown here is derived from an EMBL/GenBank/DDBJ whole genome shotgun (WGS) entry which is preliminary data.</text>
</comment>
<evidence type="ECO:0000313" key="1">
    <source>
        <dbReference type="EMBL" id="GBP36061.1"/>
    </source>
</evidence>
<dbReference type="Proteomes" id="UP000299102">
    <property type="component" value="Unassembled WGS sequence"/>
</dbReference>
<keyword evidence="2" id="KW-1185">Reference proteome</keyword>
<sequence>MYMASITPTRSRPCRLARYSTKSSCFNIVICNLLSFLYTHDSEEYADLVTEELFNLVPTAEFRYRSARRKYHHNHLDDRRSTIISSRCSQSTMRRGSSRK</sequence>
<reference evidence="1 2" key="1">
    <citation type="journal article" date="2019" name="Commun. Biol.">
        <title>The bagworm genome reveals a unique fibroin gene that provides high tensile strength.</title>
        <authorList>
            <person name="Kono N."/>
            <person name="Nakamura H."/>
            <person name="Ohtoshi R."/>
            <person name="Tomita M."/>
            <person name="Numata K."/>
            <person name="Arakawa K."/>
        </authorList>
    </citation>
    <scope>NUCLEOTIDE SEQUENCE [LARGE SCALE GENOMIC DNA]</scope>
</reference>